<keyword evidence="9" id="KW-0315">Glutamine amidotransferase</keyword>
<dbReference type="AlphaFoldDB" id="A0A418YCA5"/>
<evidence type="ECO:0000256" key="2">
    <source>
        <dbReference type="ARBA" id="ARBA00004953"/>
    </source>
</evidence>
<gene>
    <name evidence="12" type="ORF">D1Z90_15080</name>
</gene>
<evidence type="ECO:0000259" key="10">
    <source>
        <dbReference type="Pfam" id="PF01656"/>
    </source>
</evidence>
<dbReference type="GO" id="GO:0005524">
    <property type="term" value="F:ATP binding"/>
    <property type="evidence" value="ECO:0007669"/>
    <property type="project" value="UniProtKB-KW"/>
</dbReference>
<dbReference type="RefSeq" id="WP_119911614.1">
    <property type="nucleotide sequence ID" value="NZ_QZCH01000021.1"/>
</dbReference>
<dbReference type="Gene3D" id="3.40.50.880">
    <property type="match status" value="1"/>
</dbReference>
<keyword evidence="7" id="KW-0067">ATP-binding</keyword>
<dbReference type="SUPFAM" id="SSF52317">
    <property type="entry name" value="Class I glutamine amidotransferase-like"/>
    <property type="match status" value="1"/>
</dbReference>
<dbReference type="InterPro" id="IPR004484">
    <property type="entry name" value="CbiA/CobB_synth"/>
</dbReference>
<evidence type="ECO:0000259" key="11">
    <source>
        <dbReference type="Pfam" id="PF07685"/>
    </source>
</evidence>
<feature type="domain" description="CobB/CobQ-like glutamine amidotransferase" evidence="11">
    <location>
        <begin position="242"/>
        <end position="436"/>
    </location>
</feature>
<reference evidence="12 13" key="2">
    <citation type="submission" date="2019-01" db="EMBL/GenBank/DDBJ databases">
        <title>Motilimonas pumilus sp. nov., isolated from the gut of sea cucumber (Apostichopus japonicus).</title>
        <authorList>
            <person name="Wang F.-Q."/>
            <person name="Ren L.-H."/>
            <person name="Lin Y.-W."/>
            <person name="Sun G.-H."/>
            <person name="Du Z.-J."/>
            <person name="Zhao J.-X."/>
            <person name="Liu X.-J."/>
            <person name="Liu L.-J."/>
        </authorList>
    </citation>
    <scope>NUCLEOTIDE SEQUENCE [LARGE SCALE GENOMIC DNA]</scope>
    <source>
        <strain evidence="12 13">PLHSC7-2</strain>
    </source>
</reference>
<dbReference type="InterPro" id="IPR002586">
    <property type="entry name" value="CobQ/CobB/MinD/ParA_Nub-bd_dom"/>
</dbReference>
<dbReference type="InterPro" id="IPR011698">
    <property type="entry name" value="GATase_3"/>
</dbReference>
<organism evidence="12 13">
    <name type="scientific">Motilimonas pumila</name>
    <dbReference type="NCBI Taxonomy" id="2303987"/>
    <lineage>
        <taxon>Bacteria</taxon>
        <taxon>Pseudomonadati</taxon>
        <taxon>Pseudomonadota</taxon>
        <taxon>Gammaproteobacteria</taxon>
        <taxon>Alteromonadales</taxon>
        <taxon>Alteromonadales genera incertae sedis</taxon>
        <taxon>Motilimonas</taxon>
    </lineage>
</organism>
<dbReference type="CDD" id="cd03130">
    <property type="entry name" value="GATase1_CobB"/>
    <property type="match status" value="1"/>
</dbReference>
<evidence type="ECO:0000313" key="13">
    <source>
        <dbReference type="Proteomes" id="UP000283255"/>
    </source>
</evidence>
<dbReference type="EMBL" id="QZCH01000021">
    <property type="protein sequence ID" value="RJG42106.1"/>
    <property type="molecule type" value="Genomic_DNA"/>
</dbReference>
<evidence type="ECO:0000256" key="7">
    <source>
        <dbReference type="ARBA" id="ARBA00022840"/>
    </source>
</evidence>
<dbReference type="PROSITE" id="PS51274">
    <property type="entry name" value="GATASE_COBBQ"/>
    <property type="match status" value="1"/>
</dbReference>
<evidence type="ECO:0000256" key="9">
    <source>
        <dbReference type="ARBA" id="ARBA00022962"/>
    </source>
</evidence>
<comment type="caution">
    <text evidence="12">The sequence shown here is derived from an EMBL/GenBank/DDBJ whole genome shotgun (WGS) entry which is preliminary data.</text>
</comment>
<evidence type="ECO:0000256" key="5">
    <source>
        <dbReference type="ARBA" id="ARBA00022598"/>
    </source>
</evidence>
<dbReference type="Pfam" id="PF01656">
    <property type="entry name" value="CbiA"/>
    <property type="match status" value="1"/>
</dbReference>
<reference evidence="12 13" key="1">
    <citation type="submission" date="2018-09" db="EMBL/GenBank/DDBJ databases">
        <authorList>
            <person name="Wang F."/>
        </authorList>
    </citation>
    <scope>NUCLEOTIDE SEQUENCE [LARGE SCALE GENOMIC DNA]</scope>
    <source>
        <strain evidence="12 13">PLHSC7-2</strain>
    </source>
</reference>
<dbReference type="GO" id="GO:0009236">
    <property type="term" value="P:cobalamin biosynthetic process"/>
    <property type="evidence" value="ECO:0007669"/>
    <property type="project" value="UniProtKB-KW"/>
</dbReference>
<dbReference type="PANTHER" id="PTHR43873:SF1">
    <property type="entry name" value="COBYRINATE A,C-DIAMIDE SYNTHASE"/>
    <property type="match status" value="1"/>
</dbReference>
<dbReference type="OrthoDB" id="9764035at2"/>
<sequence>MSESSLCPALIISAPASGAGKTTVTAAIAQYHRQQGKRVRIFKTGPDFIDPMILRCASGHPVYQLDLWMVGLAQCQALLFEASQQADLILIEGVMGLFDGNPSTADLSEAFNIPVMAVIDASAMAQTFGAVAAGLAQYRPGLPFAGVMANRVAGKLHGDMLAASLRPQEKLLGCIYRDPAIQLPERHLGLMQAKELADIEQQLQLAASQIATTELAQLPAQCRFVAPTEIAPHLTGSLSGMRIAVAQDLAFNFLYQANLDVLTQAGANVCWVSPMTDTALPAHIDACYLPGGYPELYASQLAANTAFKNSLLAAANQGIPILAECGGLLYLLEQLTCDSGDVHTMAGILLGAGTMHTRVSAVGQQGIRLDDLALSTAEGVTLGPELRGHSFHYSSAHIHCQQIGQAYTHPYQRPGELIYCHNNIMASYMHWYFPSNPQFFIAWFKRQLTATV</sequence>
<comment type="similarity">
    <text evidence="3">Belongs to the CobB/CobQ family. CobQ subfamily.</text>
</comment>
<comment type="cofactor">
    <cofactor evidence="1">
        <name>Mg(2+)</name>
        <dbReference type="ChEBI" id="CHEBI:18420"/>
    </cofactor>
</comment>
<evidence type="ECO:0000256" key="8">
    <source>
        <dbReference type="ARBA" id="ARBA00022842"/>
    </source>
</evidence>
<evidence type="ECO:0000313" key="12">
    <source>
        <dbReference type="EMBL" id="RJG42106.1"/>
    </source>
</evidence>
<keyword evidence="6" id="KW-0547">Nucleotide-binding</keyword>
<keyword evidence="5" id="KW-0436">Ligase</keyword>
<dbReference type="PANTHER" id="PTHR43873">
    <property type="entry name" value="COBYRINATE A,C-DIAMIDE SYNTHASE"/>
    <property type="match status" value="1"/>
</dbReference>
<dbReference type="Gene3D" id="3.40.50.300">
    <property type="entry name" value="P-loop containing nucleotide triphosphate hydrolases"/>
    <property type="match status" value="1"/>
</dbReference>
<evidence type="ECO:0000256" key="4">
    <source>
        <dbReference type="ARBA" id="ARBA00022573"/>
    </source>
</evidence>
<comment type="pathway">
    <text evidence="2">Cofactor biosynthesis; adenosylcobalamin biosynthesis.</text>
</comment>
<dbReference type="InterPro" id="IPR029062">
    <property type="entry name" value="Class_I_gatase-like"/>
</dbReference>
<keyword evidence="8" id="KW-0460">Magnesium</keyword>
<proteinExistence type="inferred from homology"/>
<evidence type="ECO:0000256" key="1">
    <source>
        <dbReference type="ARBA" id="ARBA00001946"/>
    </source>
</evidence>
<dbReference type="Pfam" id="PF07685">
    <property type="entry name" value="GATase_3"/>
    <property type="match status" value="1"/>
</dbReference>
<feature type="domain" description="CobQ/CobB/MinD/ParA nucleotide binding" evidence="10">
    <location>
        <begin position="11"/>
        <end position="188"/>
    </location>
</feature>
<dbReference type="NCBIfam" id="TIGR00379">
    <property type="entry name" value="cobB"/>
    <property type="match status" value="1"/>
</dbReference>
<dbReference type="Proteomes" id="UP000283255">
    <property type="component" value="Unassembled WGS sequence"/>
</dbReference>
<protein>
    <submittedName>
        <fullName evidence="12">Cobyrinate a,c-diamide synthase</fullName>
    </submittedName>
</protein>
<dbReference type="InterPro" id="IPR027417">
    <property type="entry name" value="P-loop_NTPase"/>
</dbReference>
<dbReference type="GO" id="GO:0042242">
    <property type="term" value="F:cobyrinic acid a,c-diamide synthase activity"/>
    <property type="evidence" value="ECO:0007669"/>
    <property type="project" value="InterPro"/>
</dbReference>
<keyword evidence="13" id="KW-1185">Reference proteome</keyword>
<evidence type="ECO:0000256" key="3">
    <source>
        <dbReference type="ARBA" id="ARBA00006205"/>
    </source>
</evidence>
<accession>A0A418YCA5</accession>
<dbReference type="SUPFAM" id="SSF52540">
    <property type="entry name" value="P-loop containing nucleoside triphosphate hydrolases"/>
    <property type="match status" value="1"/>
</dbReference>
<keyword evidence="4" id="KW-0169">Cobalamin biosynthesis</keyword>
<evidence type="ECO:0000256" key="6">
    <source>
        <dbReference type="ARBA" id="ARBA00022741"/>
    </source>
</evidence>
<name>A0A418YCA5_9GAMM</name>
<dbReference type="NCBIfam" id="NF002204">
    <property type="entry name" value="PRK01077.1"/>
    <property type="match status" value="1"/>
</dbReference>